<dbReference type="InterPro" id="IPR032675">
    <property type="entry name" value="LRR_dom_sf"/>
</dbReference>
<organism evidence="1">
    <name type="scientific">Hexamita inflata</name>
    <dbReference type="NCBI Taxonomy" id="28002"/>
    <lineage>
        <taxon>Eukaryota</taxon>
        <taxon>Metamonada</taxon>
        <taxon>Diplomonadida</taxon>
        <taxon>Hexamitidae</taxon>
        <taxon>Hexamitinae</taxon>
        <taxon>Hexamita</taxon>
    </lineage>
</organism>
<dbReference type="Gene3D" id="3.80.10.10">
    <property type="entry name" value="Ribonuclease Inhibitor"/>
    <property type="match status" value="1"/>
</dbReference>
<accession>A0AA86RBN5</accession>
<dbReference type="PROSITE" id="PS51450">
    <property type="entry name" value="LRR"/>
    <property type="match status" value="1"/>
</dbReference>
<gene>
    <name evidence="1" type="ORF">HINF_LOCUS57219</name>
    <name evidence="2" type="ORF">HINF_LOCUS58727</name>
</gene>
<sequence>MYQTLVIDLHPLQHLYKLQTNYAFGACIMDVSPLSNLTQLKTLSISNNKINNGDSLKHHKNFSEYRLSDQQVQTPYELQFYNKILSVHSPHKQIRKIQAQDRASKFRDSLTYQKKYIKLKINEQIQVMNMKIEIIFSQNSNADQ</sequence>
<name>A0AA86RBN5_9EUKA</name>
<reference evidence="2 3" key="2">
    <citation type="submission" date="2024-07" db="EMBL/GenBank/DDBJ databases">
        <authorList>
            <person name="Akdeniz Z."/>
        </authorList>
    </citation>
    <scope>NUCLEOTIDE SEQUENCE [LARGE SCALE GENOMIC DNA]</scope>
</reference>
<comment type="caution">
    <text evidence="1">The sequence shown here is derived from an EMBL/GenBank/DDBJ whole genome shotgun (WGS) entry which is preliminary data.</text>
</comment>
<evidence type="ECO:0000313" key="1">
    <source>
        <dbReference type="EMBL" id="CAI9969574.1"/>
    </source>
</evidence>
<dbReference type="EMBL" id="CATOUU010001061">
    <property type="protein sequence ID" value="CAI9969574.1"/>
    <property type="molecule type" value="Genomic_DNA"/>
</dbReference>
<dbReference type="SUPFAM" id="SSF52058">
    <property type="entry name" value="L domain-like"/>
    <property type="match status" value="1"/>
</dbReference>
<dbReference type="Proteomes" id="UP001642409">
    <property type="component" value="Unassembled WGS sequence"/>
</dbReference>
<dbReference type="AlphaFoldDB" id="A0AA86RBN5"/>
<proteinExistence type="predicted"/>
<reference evidence="1" key="1">
    <citation type="submission" date="2023-06" db="EMBL/GenBank/DDBJ databases">
        <authorList>
            <person name="Kurt Z."/>
        </authorList>
    </citation>
    <scope>NUCLEOTIDE SEQUENCE</scope>
</reference>
<evidence type="ECO:0000313" key="2">
    <source>
        <dbReference type="EMBL" id="CAL6078073.1"/>
    </source>
</evidence>
<dbReference type="InterPro" id="IPR001611">
    <property type="entry name" value="Leu-rich_rpt"/>
</dbReference>
<dbReference type="EMBL" id="CAXDID020000332">
    <property type="protein sequence ID" value="CAL6078073.1"/>
    <property type="molecule type" value="Genomic_DNA"/>
</dbReference>
<keyword evidence="3" id="KW-1185">Reference proteome</keyword>
<evidence type="ECO:0000313" key="3">
    <source>
        <dbReference type="Proteomes" id="UP001642409"/>
    </source>
</evidence>
<protein>
    <submittedName>
        <fullName evidence="1">Leucine-rich repeat domain-containing protein</fullName>
    </submittedName>
    <submittedName>
        <fullName evidence="2">Leucine-rich_repeat domain-containing protein</fullName>
    </submittedName>
</protein>